<proteinExistence type="predicted"/>
<dbReference type="GO" id="GO:0005829">
    <property type="term" value="C:cytosol"/>
    <property type="evidence" value="ECO:0007669"/>
    <property type="project" value="TreeGrafter"/>
</dbReference>
<dbReference type="Proteomes" id="UP000033869">
    <property type="component" value="Unassembled WGS sequence"/>
</dbReference>
<dbReference type="InterPro" id="IPR027417">
    <property type="entry name" value="P-loop_NTPase"/>
</dbReference>
<comment type="caution">
    <text evidence="3">The sequence shown here is derived from an EMBL/GenBank/DDBJ whole genome shotgun (WGS) entry which is preliminary data.</text>
</comment>
<dbReference type="EMBL" id="LCBL01000001">
    <property type="protein sequence ID" value="KKS09786.1"/>
    <property type="molecule type" value="Genomic_DNA"/>
</dbReference>
<dbReference type="PANTHER" id="PTHR21087:SF16">
    <property type="entry name" value="SHIKIMATE KINASE 1, CHLOROPLASTIC"/>
    <property type="match status" value="1"/>
</dbReference>
<evidence type="ECO:0000256" key="2">
    <source>
        <dbReference type="ARBA" id="ARBA00023141"/>
    </source>
</evidence>
<evidence type="ECO:0000256" key="1">
    <source>
        <dbReference type="ARBA" id="ARBA00022605"/>
    </source>
</evidence>
<protein>
    <submittedName>
        <fullName evidence="3">Shikimate kinase</fullName>
    </submittedName>
</protein>
<gene>
    <name evidence="3" type="ORF">UU65_C0001G0191</name>
</gene>
<dbReference type="Pfam" id="PF01202">
    <property type="entry name" value="SKI"/>
    <property type="match status" value="1"/>
</dbReference>
<organism evidence="3 4">
    <name type="scientific">candidate division CPR2 bacterium GW2011_GWC1_41_48</name>
    <dbReference type="NCBI Taxonomy" id="1618344"/>
    <lineage>
        <taxon>Bacteria</taxon>
        <taxon>Bacteria division CPR2</taxon>
    </lineage>
</organism>
<name>A0A0G0YJS7_UNCC2</name>
<dbReference type="AlphaFoldDB" id="A0A0G0YJS7"/>
<dbReference type="GO" id="GO:0004765">
    <property type="term" value="F:shikimate kinase activity"/>
    <property type="evidence" value="ECO:0007669"/>
    <property type="project" value="TreeGrafter"/>
</dbReference>
<dbReference type="SUPFAM" id="SSF52540">
    <property type="entry name" value="P-loop containing nucleoside triphosphate hydrolases"/>
    <property type="match status" value="1"/>
</dbReference>
<reference evidence="3 4" key="1">
    <citation type="journal article" date="2015" name="Nature">
        <title>rRNA introns, odd ribosomes, and small enigmatic genomes across a large radiation of phyla.</title>
        <authorList>
            <person name="Brown C.T."/>
            <person name="Hug L.A."/>
            <person name="Thomas B.C."/>
            <person name="Sharon I."/>
            <person name="Castelle C.J."/>
            <person name="Singh A."/>
            <person name="Wilkins M.J."/>
            <person name="Williams K.H."/>
            <person name="Banfield J.F."/>
        </authorList>
    </citation>
    <scope>NUCLEOTIDE SEQUENCE [LARGE SCALE GENOMIC DNA]</scope>
</reference>
<keyword evidence="2" id="KW-0057">Aromatic amino acid biosynthesis</keyword>
<dbReference type="PANTHER" id="PTHR21087">
    <property type="entry name" value="SHIKIMATE KINASE"/>
    <property type="match status" value="1"/>
</dbReference>
<accession>A0A0G0YJS7</accession>
<sequence>MICNNVNNISFIGMAGVGKSYFSNKLINFGYEHIKVDELITNLANLKGVNKETISDSEFIKLEEQAILNLKEVSESAIDTGGSVIYSNEAMELLKEISVVVYLKDSLENIKKRFDVRGEPHLIGIEGKTFEELFQERSEQYQKYADVIIDVTKISDIEEILSIIGSKSQK</sequence>
<dbReference type="GO" id="GO:0009073">
    <property type="term" value="P:aromatic amino acid family biosynthetic process"/>
    <property type="evidence" value="ECO:0007669"/>
    <property type="project" value="UniProtKB-KW"/>
</dbReference>
<keyword evidence="1" id="KW-0028">Amino-acid biosynthesis</keyword>
<keyword evidence="3" id="KW-0418">Kinase</keyword>
<dbReference type="PRINTS" id="PR01100">
    <property type="entry name" value="SHIKIMTKNASE"/>
</dbReference>
<dbReference type="InterPro" id="IPR031322">
    <property type="entry name" value="Shikimate/glucono_kinase"/>
</dbReference>
<evidence type="ECO:0000313" key="3">
    <source>
        <dbReference type="EMBL" id="KKS09786.1"/>
    </source>
</evidence>
<keyword evidence="3" id="KW-0808">Transferase</keyword>
<dbReference type="Gene3D" id="3.40.50.300">
    <property type="entry name" value="P-loop containing nucleotide triphosphate hydrolases"/>
    <property type="match status" value="1"/>
</dbReference>
<dbReference type="GO" id="GO:0008652">
    <property type="term" value="P:amino acid biosynthetic process"/>
    <property type="evidence" value="ECO:0007669"/>
    <property type="project" value="UniProtKB-KW"/>
</dbReference>
<evidence type="ECO:0000313" key="4">
    <source>
        <dbReference type="Proteomes" id="UP000033869"/>
    </source>
</evidence>